<dbReference type="EMBL" id="JAEHOC010000004">
    <property type="protein sequence ID" value="KAG2442990.1"/>
    <property type="molecule type" value="Genomic_DNA"/>
</dbReference>
<evidence type="ECO:0000313" key="2">
    <source>
        <dbReference type="Proteomes" id="UP000650467"/>
    </source>
</evidence>
<proteinExistence type="predicted"/>
<comment type="caution">
    <text evidence="1">The sequence shown here is derived from an EMBL/GenBank/DDBJ whole genome shotgun (WGS) entry which is preliminary data.</text>
</comment>
<accession>A0A835W822</accession>
<reference evidence="1" key="1">
    <citation type="journal article" date="2020" name="bioRxiv">
        <title>Comparative genomics of Chlamydomonas.</title>
        <authorList>
            <person name="Craig R.J."/>
            <person name="Hasan A.R."/>
            <person name="Ness R.W."/>
            <person name="Keightley P.D."/>
        </authorList>
    </citation>
    <scope>NUCLEOTIDE SEQUENCE</scope>
    <source>
        <strain evidence="1">SAG 7.73</strain>
    </source>
</reference>
<keyword evidence="2" id="KW-1185">Reference proteome</keyword>
<gene>
    <name evidence="1" type="ORF">HXX76_003063</name>
</gene>
<organism evidence="1 2">
    <name type="scientific">Chlamydomonas incerta</name>
    <dbReference type="NCBI Taxonomy" id="51695"/>
    <lineage>
        <taxon>Eukaryota</taxon>
        <taxon>Viridiplantae</taxon>
        <taxon>Chlorophyta</taxon>
        <taxon>core chlorophytes</taxon>
        <taxon>Chlorophyceae</taxon>
        <taxon>CS clade</taxon>
        <taxon>Chlamydomonadales</taxon>
        <taxon>Chlamydomonadaceae</taxon>
        <taxon>Chlamydomonas</taxon>
    </lineage>
</organism>
<dbReference type="AlphaFoldDB" id="A0A835W822"/>
<sequence length="376" mass="36558">MAAVAVETIAAAALRARLRSHGRVAVRVQANGWDMLAGRVDGAAVEGRMWESPLGLTARILDVEVGRVELDLAAALQQQRIALRNVPLGAARVVFSGPDFGAFLQHPLVRAAAARAVQGLPFTFDREVLVLPPSISSVSGSSSGAGGGAGGAVLFSGVLPATQQRYQLTMRPERGGRAVTVTAVPVGAAAAAAPATAGLAARAGAAETAAVAAAAAAAVAGSLGSSGRGSGGSTATATATATAGAPLAPPAAGLSAASAGSVSAAGSSSSLASSSTDGASDPVSMVVSAELSRWFSRLMVDLQGAELAFEGLSISPAAAVAARDNAGVGGGGGGGAGGRGGGGGGVRLAARDAAEAWIDLRLKATVRDFPPLNLQF</sequence>
<dbReference type="OrthoDB" id="543641at2759"/>
<evidence type="ECO:0000313" key="1">
    <source>
        <dbReference type="EMBL" id="KAG2442990.1"/>
    </source>
</evidence>
<name>A0A835W822_CHLIN</name>
<protein>
    <submittedName>
        <fullName evidence="1">Uncharacterized protein</fullName>
    </submittedName>
</protein>
<dbReference type="Proteomes" id="UP000650467">
    <property type="component" value="Unassembled WGS sequence"/>
</dbReference>